<evidence type="ECO:0000259" key="3">
    <source>
        <dbReference type="Pfam" id="PF25019"/>
    </source>
</evidence>
<keyword evidence="2" id="KW-0611">Plant defense</keyword>
<gene>
    <name evidence="4" type="ORF">ACH5RR_028627</name>
</gene>
<dbReference type="Gene3D" id="1.10.8.430">
    <property type="entry name" value="Helical domain of apoptotic protease-activating factors"/>
    <property type="match status" value="2"/>
</dbReference>
<dbReference type="SUPFAM" id="SSF52047">
    <property type="entry name" value="RNI-like"/>
    <property type="match status" value="1"/>
</dbReference>
<dbReference type="Gene3D" id="3.80.10.10">
    <property type="entry name" value="Ribonuclease Inhibitor"/>
    <property type="match status" value="1"/>
</dbReference>
<evidence type="ECO:0000256" key="2">
    <source>
        <dbReference type="ARBA" id="ARBA00022821"/>
    </source>
</evidence>
<dbReference type="PRINTS" id="PR00364">
    <property type="entry name" value="DISEASERSIST"/>
</dbReference>
<dbReference type="InterPro" id="IPR056789">
    <property type="entry name" value="LRR_R13L1-DRL21"/>
</dbReference>
<dbReference type="PANTHER" id="PTHR36766:SF70">
    <property type="entry name" value="DISEASE RESISTANCE PROTEIN RGA4"/>
    <property type="match status" value="1"/>
</dbReference>
<sequence length="426" mass="47437">MQTSSSHELGVLSNDHSWMLFEKLAFADGGARKTPELEDIGRTILKRCGGVPLAIKAIGDGGARKTPEFGDIGREILKKCGGVPLAIKVIGGQLSNLQRWPLFVVIQDKGYQIEELERLRNLKGEIQICGLENRGEDGEDNIDVMEDLKPHPNLKCLTTKGLKSSKFPSWMVGLKNLILEMSGLDNVKRIGSEFYGREILDSARSSSSCNSEGAPITLFLALRRLKLAYMDNLVEWSHDDAMISSDSSIKVLPNLQELSLQGLHRLEILTDMYSLTCLRRLEIERCDRLTCLWKLNSLSSLESLSITNCPYLDATLNLMDNPQSTRDLDLLGSAKLISSLSRLDKFTSLVSLRNQSRPKFWPKNLQYPPTSRSCSLVASILRTMILIIFRGHSPAPTLLLLARMVTIIVRLVLSISPAARTLYRAA</sequence>
<protein>
    <recommendedName>
        <fullName evidence="3">R13L1/DRL21-like LRR repeat region domain-containing protein</fullName>
    </recommendedName>
</protein>
<dbReference type="InterPro" id="IPR032675">
    <property type="entry name" value="LRR_dom_sf"/>
</dbReference>
<dbReference type="AlphaFoldDB" id="A0ABD2YPC0"/>
<name>A0ABD2YPC0_9GENT</name>
<dbReference type="InterPro" id="IPR027417">
    <property type="entry name" value="P-loop_NTPase"/>
</dbReference>
<dbReference type="GO" id="GO:0006952">
    <property type="term" value="P:defense response"/>
    <property type="evidence" value="ECO:0007669"/>
    <property type="project" value="UniProtKB-KW"/>
</dbReference>
<evidence type="ECO:0000256" key="1">
    <source>
        <dbReference type="ARBA" id="ARBA00022614"/>
    </source>
</evidence>
<comment type="caution">
    <text evidence="4">The sequence shown here is derived from an EMBL/GenBank/DDBJ whole genome shotgun (WGS) entry which is preliminary data.</text>
</comment>
<proteinExistence type="predicted"/>
<evidence type="ECO:0000313" key="4">
    <source>
        <dbReference type="EMBL" id="KAL3509226.1"/>
    </source>
</evidence>
<dbReference type="EMBL" id="JBJUIK010000012">
    <property type="protein sequence ID" value="KAL3509226.1"/>
    <property type="molecule type" value="Genomic_DNA"/>
</dbReference>
<dbReference type="Proteomes" id="UP001630127">
    <property type="component" value="Unassembled WGS sequence"/>
</dbReference>
<reference evidence="4 5" key="1">
    <citation type="submission" date="2024-11" db="EMBL/GenBank/DDBJ databases">
        <title>A near-complete genome assembly of Cinchona calisaya.</title>
        <authorList>
            <person name="Lian D.C."/>
            <person name="Zhao X.W."/>
            <person name="Wei L."/>
        </authorList>
    </citation>
    <scope>NUCLEOTIDE SEQUENCE [LARGE SCALE GENOMIC DNA]</scope>
    <source>
        <tissue evidence="4">Nenye</tissue>
    </source>
</reference>
<keyword evidence="1" id="KW-0433">Leucine-rich repeat</keyword>
<keyword evidence="5" id="KW-1185">Reference proteome</keyword>
<evidence type="ECO:0000313" key="5">
    <source>
        <dbReference type="Proteomes" id="UP001630127"/>
    </source>
</evidence>
<feature type="domain" description="R13L1/DRL21-like LRR repeat region" evidence="3">
    <location>
        <begin position="136"/>
        <end position="186"/>
    </location>
</feature>
<organism evidence="4 5">
    <name type="scientific">Cinchona calisaya</name>
    <dbReference type="NCBI Taxonomy" id="153742"/>
    <lineage>
        <taxon>Eukaryota</taxon>
        <taxon>Viridiplantae</taxon>
        <taxon>Streptophyta</taxon>
        <taxon>Embryophyta</taxon>
        <taxon>Tracheophyta</taxon>
        <taxon>Spermatophyta</taxon>
        <taxon>Magnoliopsida</taxon>
        <taxon>eudicotyledons</taxon>
        <taxon>Gunneridae</taxon>
        <taxon>Pentapetalae</taxon>
        <taxon>asterids</taxon>
        <taxon>lamiids</taxon>
        <taxon>Gentianales</taxon>
        <taxon>Rubiaceae</taxon>
        <taxon>Cinchonoideae</taxon>
        <taxon>Cinchoneae</taxon>
        <taxon>Cinchona</taxon>
    </lineage>
</organism>
<dbReference type="SUPFAM" id="SSF52540">
    <property type="entry name" value="P-loop containing nucleoside triphosphate hydrolases"/>
    <property type="match status" value="1"/>
</dbReference>
<dbReference type="InterPro" id="IPR042197">
    <property type="entry name" value="Apaf_helical"/>
</dbReference>
<accession>A0ABD2YPC0</accession>
<dbReference type="PANTHER" id="PTHR36766">
    <property type="entry name" value="PLANT BROAD-SPECTRUM MILDEW RESISTANCE PROTEIN RPW8"/>
    <property type="match status" value="1"/>
</dbReference>
<dbReference type="Pfam" id="PF25019">
    <property type="entry name" value="LRR_R13L1-DRL21"/>
    <property type="match status" value="1"/>
</dbReference>